<reference evidence="1" key="1">
    <citation type="submission" date="2023-07" db="EMBL/GenBank/DDBJ databases">
        <title>Black Yeasts Isolated from many extreme environments.</title>
        <authorList>
            <person name="Coleine C."/>
            <person name="Stajich J.E."/>
            <person name="Selbmann L."/>
        </authorList>
    </citation>
    <scope>NUCLEOTIDE SEQUENCE</scope>
    <source>
        <strain evidence="1">CCFEE 5714</strain>
    </source>
</reference>
<sequence length="296" mass="33045">MASEVPTLHYPHRTSTSTYRVPTPPRIVVPPPALNSDALPEITLNALKESAFLNSVNYNNIVTQNALLEWTYERRREAQMILPYLYLGPMTAAKDEAWLRREAITCVLGVRQKGAFESRVMNGVLQKAAALGLECHTVDLSGPQELIHSFPATTIQIYNHASQRMQTTGELGKILVFCESGNERSAGVVAAYLMETHEDVDYIKAMQLCQAQRFCVNFDDGMKRLLQGYWDILCAKRTVAAQSIGHPLQVAATPNGAARGKRSLQRDDDEDMEGVDEDDVERFDGRSFVPFVDEPL</sequence>
<organism evidence="1 2">
    <name type="scientific">Vermiconidia calcicola</name>
    <dbReference type="NCBI Taxonomy" id="1690605"/>
    <lineage>
        <taxon>Eukaryota</taxon>
        <taxon>Fungi</taxon>
        <taxon>Dikarya</taxon>
        <taxon>Ascomycota</taxon>
        <taxon>Pezizomycotina</taxon>
        <taxon>Dothideomycetes</taxon>
        <taxon>Dothideomycetidae</taxon>
        <taxon>Mycosphaerellales</taxon>
        <taxon>Extremaceae</taxon>
        <taxon>Vermiconidia</taxon>
    </lineage>
</organism>
<evidence type="ECO:0000313" key="1">
    <source>
        <dbReference type="EMBL" id="KAK3699722.1"/>
    </source>
</evidence>
<evidence type="ECO:0000313" key="2">
    <source>
        <dbReference type="Proteomes" id="UP001281147"/>
    </source>
</evidence>
<proteinExistence type="predicted"/>
<keyword evidence="2" id="KW-1185">Reference proteome</keyword>
<dbReference type="EMBL" id="JAUTXU010000194">
    <property type="protein sequence ID" value="KAK3699722.1"/>
    <property type="molecule type" value="Genomic_DNA"/>
</dbReference>
<comment type="caution">
    <text evidence="1">The sequence shown here is derived from an EMBL/GenBank/DDBJ whole genome shotgun (WGS) entry which is preliminary data.</text>
</comment>
<gene>
    <name evidence="1" type="ORF">LTR37_016327</name>
</gene>
<dbReference type="Proteomes" id="UP001281147">
    <property type="component" value="Unassembled WGS sequence"/>
</dbReference>
<name>A0ACC3MN63_9PEZI</name>
<protein>
    <submittedName>
        <fullName evidence="1">Uncharacterized protein</fullName>
    </submittedName>
</protein>
<accession>A0ACC3MN63</accession>